<feature type="region of interest" description="Disordered" evidence="1">
    <location>
        <begin position="139"/>
        <end position="173"/>
    </location>
</feature>
<dbReference type="AlphaFoldDB" id="A0A8H3IFT1"/>
<evidence type="ECO:0000256" key="1">
    <source>
        <dbReference type="SAM" id="MobiDB-lite"/>
    </source>
</evidence>
<gene>
    <name evidence="2" type="ORF">HETSPECPRED_000819</name>
</gene>
<dbReference type="EMBL" id="CAJPDS010000011">
    <property type="protein sequence ID" value="CAF9912069.1"/>
    <property type="molecule type" value="Genomic_DNA"/>
</dbReference>
<organism evidence="2 3">
    <name type="scientific">Heterodermia speciosa</name>
    <dbReference type="NCBI Taxonomy" id="116794"/>
    <lineage>
        <taxon>Eukaryota</taxon>
        <taxon>Fungi</taxon>
        <taxon>Dikarya</taxon>
        <taxon>Ascomycota</taxon>
        <taxon>Pezizomycotina</taxon>
        <taxon>Lecanoromycetes</taxon>
        <taxon>OSLEUM clade</taxon>
        <taxon>Lecanoromycetidae</taxon>
        <taxon>Caliciales</taxon>
        <taxon>Physciaceae</taxon>
        <taxon>Heterodermia</taxon>
    </lineage>
</organism>
<keyword evidence="3" id="KW-1185">Reference proteome</keyword>
<feature type="compositionally biased region" description="Low complexity" evidence="1">
    <location>
        <begin position="141"/>
        <end position="157"/>
    </location>
</feature>
<proteinExistence type="predicted"/>
<feature type="compositionally biased region" description="Pro residues" evidence="1">
    <location>
        <begin position="158"/>
        <end position="173"/>
    </location>
</feature>
<accession>A0A8H3IFT1</accession>
<dbReference type="Proteomes" id="UP000664521">
    <property type="component" value="Unassembled WGS sequence"/>
</dbReference>
<comment type="caution">
    <text evidence="2">The sequence shown here is derived from an EMBL/GenBank/DDBJ whole genome shotgun (WGS) entry which is preliminary data.</text>
</comment>
<reference evidence="2" key="1">
    <citation type="submission" date="2021-03" db="EMBL/GenBank/DDBJ databases">
        <authorList>
            <person name="Tagirdzhanova G."/>
        </authorList>
    </citation>
    <scope>NUCLEOTIDE SEQUENCE</scope>
</reference>
<name>A0A8H3IFT1_9LECA</name>
<evidence type="ECO:0000313" key="2">
    <source>
        <dbReference type="EMBL" id="CAF9912069.1"/>
    </source>
</evidence>
<evidence type="ECO:0000313" key="3">
    <source>
        <dbReference type="Proteomes" id="UP000664521"/>
    </source>
</evidence>
<sequence length="327" mass="36594">MDNKTVPDRKLKTQRDLLLETLQNHPSFFIDMQTNRLDRHENLISKDLLRQPPDRVGHFHIKCLEDITDLSSPAILSHITQGRTAIDYRLDIGAAAIVKAWCQKCKMDNAIATGIKITDTVSEVDATTDGRILNTDFANFTSSSTSTPAPSTSALSTKPPPASSTISPPEPSLSPPFQWQGKILVYMPDLEGNGGPEITGYGCHHDREAYLVPWSEDIVTGKLPGDVGLILEDDVPDYLDKMSLRTSDGTPWNILSYLPDYRSQWREKHVLSESLGKWYEDKRVCSVSFKGPLMDEERERKRFLGGIVVKRIRELSQKVESSIEGAV</sequence>
<protein>
    <submittedName>
        <fullName evidence="2">Uncharacterized protein</fullName>
    </submittedName>
</protein>